<feature type="signal peptide" evidence="2">
    <location>
        <begin position="1"/>
        <end position="20"/>
    </location>
</feature>
<keyword evidence="1" id="KW-1015">Disulfide bond</keyword>
<feature type="chain" id="PRO_5018613482" description="C-type lectin domain-containing protein" evidence="2">
    <location>
        <begin position="21"/>
        <end position="298"/>
    </location>
</feature>
<feature type="domain" description="C-type lectin" evidence="3">
    <location>
        <begin position="157"/>
        <end position="261"/>
    </location>
</feature>
<organism evidence="4 5">
    <name type="scientific">Cyprinodon variegatus</name>
    <name type="common">Sheepshead minnow</name>
    <dbReference type="NCBI Taxonomy" id="28743"/>
    <lineage>
        <taxon>Eukaryota</taxon>
        <taxon>Metazoa</taxon>
        <taxon>Chordata</taxon>
        <taxon>Craniata</taxon>
        <taxon>Vertebrata</taxon>
        <taxon>Euteleostomi</taxon>
        <taxon>Actinopterygii</taxon>
        <taxon>Neopterygii</taxon>
        <taxon>Teleostei</taxon>
        <taxon>Neoteleostei</taxon>
        <taxon>Acanthomorphata</taxon>
        <taxon>Ovalentaria</taxon>
        <taxon>Atherinomorphae</taxon>
        <taxon>Cyprinodontiformes</taxon>
        <taxon>Cyprinodontidae</taxon>
        <taxon>Cyprinodon</taxon>
    </lineage>
</organism>
<dbReference type="AlphaFoldDB" id="A0A3Q2EJR6"/>
<dbReference type="InterPro" id="IPR018378">
    <property type="entry name" value="C-type_lectin_CS"/>
</dbReference>
<evidence type="ECO:0000313" key="4">
    <source>
        <dbReference type="Ensembl" id="ENSCVAP00000032828.1"/>
    </source>
</evidence>
<proteinExistence type="predicted"/>
<keyword evidence="2" id="KW-0732">Signal</keyword>
<dbReference type="PROSITE" id="PS50041">
    <property type="entry name" value="C_TYPE_LECTIN_2"/>
    <property type="match status" value="2"/>
</dbReference>
<feature type="domain" description="C-type lectin" evidence="3">
    <location>
        <begin position="23"/>
        <end position="147"/>
    </location>
</feature>
<name>A0A3Q2EJR6_CYPVA</name>
<dbReference type="GeneTree" id="ENSGT01100000263473"/>
<protein>
    <recommendedName>
        <fullName evidence="3">C-type lectin domain-containing protein</fullName>
    </recommendedName>
</protein>
<reference evidence="4" key="2">
    <citation type="submission" date="2025-09" db="UniProtKB">
        <authorList>
            <consortium name="Ensembl"/>
        </authorList>
    </citation>
    <scope>IDENTIFICATION</scope>
</reference>
<evidence type="ECO:0000313" key="5">
    <source>
        <dbReference type="Proteomes" id="UP000265020"/>
    </source>
</evidence>
<reference evidence="4" key="1">
    <citation type="submission" date="2025-08" db="UniProtKB">
        <authorList>
            <consortium name="Ensembl"/>
        </authorList>
    </citation>
    <scope>IDENTIFICATION</scope>
</reference>
<dbReference type="SUPFAM" id="SSF56436">
    <property type="entry name" value="C-type lectin-like"/>
    <property type="match status" value="2"/>
</dbReference>
<dbReference type="SMART" id="SM00034">
    <property type="entry name" value="CLECT"/>
    <property type="match status" value="2"/>
</dbReference>
<dbReference type="InterPro" id="IPR001304">
    <property type="entry name" value="C-type_lectin-like"/>
</dbReference>
<dbReference type="Ensembl" id="ENSCVAT00000028996.1">
    <property type="protein sequence ID" value="ENSCVAP00000032828.1"/>
    <property type="gene ID" value="ENSCVAG00000023153.1"/>
</dbReference>
<keyword evidence="5" id="KW-1185">Reference proteome</keyword>
<dbReference type="PROSITE" id="PS00615">
    <property type="entry name" value="C_TYPE_LECTIN_1"/>
    <property type="match status" value="2"/>
</dbReference>
<dbReference type="OMA" id="CAKSECK"/>
<accession>A0A3Q2EJR6</accession>
<evidence type="ECO:0000256" key="2">
    <source>
        <dbReference type="SAM" id="SignalP"/>
    </source>
</evidence>
<dbReference type="PANTHER" id="PTHR45784">
    <property type="entry name" value="C-TYPE LECTIN DOMAIN FAMILY 20 MEMBER A-RELATED"/>
    <property type="match status" value="1"/>
</dbReference>
<dbReference type="Pfam" id="PF00059">
    <property type="entry name" value="Lectin_C"/>
    <property type="match status" value="2"/>
</dbReference>
<dbReference type="Proteomes" id="UP000265020">
    <property type="component" value="Unassembled WGS sequence"/>
</dbReference>
<dbReference type="InterPro" id="IPR016186">
    <property type="entry name" value="C-type_lectin-like/link_sf"/>
</dbReference>
<evidence type="ECO:0000259" key="3">
    <source>
        <dbReference type="PROSITE" id="PS50041"/>
    </source>
</evidence>
<evidence type="ECO:0000256" key="1">
    <source>
        <dbReference type="ARBA" id="ARBA00023157"/>
    </source>
</evidence>
<sequence>MNQQMSWLTLILFGFCLTFCSKFPLRKYYYVDKSLTWYEAQQYCREHYTDLATFESMDDINRLEAPFSYRYAWIGLWDDPNSWKHQMGNESNSWRWSATGETSKTGYQSWGPGDPDFKDGKETCVMTSNEGAWYDKNCEHELNFICYIGMEQNVKQYEYISDLKTWGSAQTYCRTHYTDLATIENEAENLEVNNIIPEGVKVWIGLYRIPFLWSDKSASSFQNEHDFFYDNIKGVQHCVLEYPSHGWNDEACNKANVFVCQQVVKMTTTVKMAAMTGADLTDPDISAQVLQQVQLAGF</sequence>
<dbReference type="InterPro" id="IPR016187">
    <property type="entry name" value="CTDL_fold"/>
</dbReference>
<dbReference type="Gene3D" id="3.10.100.10">
    <property type="entry name" value="Mannose-Binding Protein A, subunit A"/>
    <property type="match status" value="2"/>
</dbReference>
<dbReference type="PANTHER" id="PTHR45784:SF3">
    <property type="entry name" value="C-TYPE LECTIN DOMAIN FAMILY 4 MEMBER K-LIKE-RELATED"/>
    <property type="match status" value="1"/>
</dbReference>